<comment type="subcellular location">
    <subcellularLocation>
        <location evidence="1">Endomembrane system</location>
        <topology evidence="1">Multi-pass membrane protein</topology>
    </subcellularLocation>
</comment>
<dbReference type="PROSITE" id="PS50244">
    <property type="entry name" value="S5A_REDUCTASE"/>
    <property type="match status" value="1"/>
</dbReference>
<dbReference type="PANTHER" id="PTHR12714">
    <property type="entry name" value="PROTEIN-S ISOPRENYLCYSTEINE O-METHYLTRANSFERASE"/>
    <property type="match status" value="1"/>
</dbReference>
<evidence type="ECO:0000313" key="7">
    <source>
        <dbReference type="Proteomes" id="UP001221302"/>
    </source>
</evidence>
<evidence type="ECO:0000256" key="4">
    <source>
        <dbReference type="ARBA" id="ARBA00023136"/>
    </source>
</evidence>
<organism evidence="6 7">
    <name type="scientific">Stygiobacter electus</name>
    <dbReference type="NCBI Taxonomy" id="3032292"/>
    <lineage>
        <taxon>Bacteria</taxon>
        <taxon>Pseudomonadati</taxon>
        <taxon>Ignavibacteriota</taxon>
        <taxon>Ignavibacteria</taxon>
        <taxon>Ignavibacteriales</taxon>
        <taxon>Melioribacteraceae</taxon>
        <taxon>Stygiobacter</taxon>
    </lineage>
</organism>
<accession>A0AAE3P0F4</accession>
<evidence type="ECO:0000256" key="3">
    <source>
        <dbReference type="ARBA" id="ARBA00022989"/>
    </source>
</evidence>
<dbReference type="Proteomes" id="UP001221302">
    <property type="component" value="Unassembled WGS sequence"/>
</dbReference>
<evidence type="ECO:0000256" key="5">
    <source>
        <dbReference type="SAM" id="Phobius"/>
    </source>
</evidence>
<dbReference type="RefSeq" id="WP_321534528.1">
    <property type="nucleotide sequence ID" value="NZ_JARGDL010000001.1"/>
</dbReference>
<keyword evidence="2 5" id="KW-0812">Transmembrane</keyword>
<evidence type="ECO:0000313" key="6">
    <source>
        <dbReference type="EMBL" id="MDF1610763.1"/>
    </source>
</evidence>
<comment type="caution">
    <text evidence="6">The sequence shown here is derived from an EMBL/GenBank/DDBJ whole genome shotgun (WGS) entry which is preliminary data.</text>
</comment>
<keyword evidence="4 5" id="KW-0472">Membrane</keyword>
<dbReference type="AlphaFoldDB" id="A0AAE3P0F4"/>
<evidence type="ECO:0000256" key="1">
    <source>
        <dbReference type="ARBA" id="ARBA00004127"/>
    </source>
</evidence>
<dbReference type="Gene3D" id="1.20.120.1630">
    <property type="match status" value="1"/>
</dbReference>
<sequence length="193" mass="22328">MKNFSLKVFKYRSYTPIPFLLLMLIFQNSTTYSLIFGFIIAAIGEFFRFWGVIYAGSETRRTGEVGATYLVVSGAFAHVRNPLYLGNMLMYFGVSIMSFALVPYLQIAVIVFFFLQYYIIISEEEKFLKETYKKDYDNYLSQVPKLIPALKKYINPGLVQPPRNLKAGLKSEMRTLQASLLIIILITIRHFLH</sequence>
<dbReference type="InterPro" id="IPR007318">
    <property type="entry name" value="Phopholipid_MeTrfase"/>
</dbReference>
<feature type="transmembrane region" description="Helical" evidence="5">
    <location>
        <begin position="20"/>
        <end position="43"/>
    </location>
</feature>
<evidence type="ECO:0000256" key="2">
    <source>
        <dbReference type="ARBA" id="ARBA00022692"/>
    </source>
</evidence>
<keyword evidence="7" id="KW-1185">Reference proteome</keyword>
<dbReference type="GO" id="GO:0012505">
    <property type="term" value="C:endomembrane system"/>
    <property type="evidence" value="ECO:0007669"/>
    <property type="project" value="UniProtKB-SubCell"/>
</dbReference>
<name>A0AAE3P0F4_9BACT</name>
<feature type="transmembrane region" description="Helical" evidence="5">
    <location>
        <begin position="89"/>
        <end position="119"/>
    </location>
</feature>
<dbReference type="GO" id="GO:0016740">
    <property type="term" value="F:transferase activity"/>
    <property type="evidence" value="ECO:0007669"/>
    <property type="project" value="UniProtKB-ARBA"/>
</dbReference>
<dbReference type="Pfam" id="PF04191">
    <property type="entry name" value="PEMT"/>
    <property type="match status" value="1"/>
</dbReference>
<gene>
    <name evidence="6" type="ORF">P0M35_01250</name>
</gene>
<keyword evidence="3 5" id="KW-1133">Transmembrane helix</keyword>
<reference evidence="6" key="1">
    <citation type="submission" date="2023-03" db="EMBL/GenBank/DDBJ databases">
        <title>Stygiobacter electus gen. nov., sp. nov., facultatively anaerobic thermotolerant bacterium of the class Ignavibacteria from a well of Yessentuki mineral water deposit.</title>
        <authorList>
            <person name="Podosokorskaya O.A."/>
            <person name="Elcheninov A.G."/>
            <person name="Petrova N.F."/>
            <person name="Zavarzina D.G."/>
            <person name="Kublanov I.V."/>
            <person name="Merkel A.Y."/>
        </authorList>
    </citation>
    <scope>NUCLEOTIDE SEQUENCE</scope>
    <source>
        <strain evidence="6">09-Me</strain>
    </source>
</reference>
<proteinExistence type="predicted"/>
<dbReference type="EMBL" id="JARGDL010000001">
    <property type="protein sequence ID" value="MDF1610763.1"/>
    <property type="molecule type" value="Genomic_DNA"/>
</dbReference>
<protein>
    <submittedName>
        <fullName evidence="6">Isoprenylcysteine carboxylmethyltransferase family protein</fullName>
    </submittedName>
</protein>
<dbReference type="PANTHER" id="PTHR12714:SF9">
    <property type="entry name" value="PROTEIN-S-ISOPRENYLCYSTEINE O-METHYLTRANSFERASE"/>
    <property type="match status" value="1"/>
</dbReference>